<organism evidence="14 15">
    <name type="scientific">Solimonas aquatica</name>
    <dbReference type="NCBI Taxonomy" id="489703"/>
    <lineage>
        <taxon>Bacteria</taxon>
        <taxon>Pseudomonadati</taxon>
        <taxon>Pseudomonadota</taxon>
        <taxon>Gammaproteobacteria</taxon>
        <taxon>Nevskiales</taxon>
        <taxon>Nevskiaceae</taxon>
        <taxon>Solimonas</taxon>
    </lineage>
</organism>
<comment type="similarity">
    <text evidence="2">Belongs to the LolB family.</text>
</comment>
<sequence>MKPLLRAAALALGLGLGGCASLAPQPSAPGEDAGARAAWLAHRDALSGISAFTLDGRAANSLGVKADLHWQQYADGHFEVRIAGPLGSGATALSGTAQRVLIRSAQGEELSDDPEAWLQAHAGWSLPLRGLRWWALGLPAPDAPAQTQLDAQGRLAILQQQGWTLSYNEYTEVDGLALPRRLEASNTQLRVKLLIDRWQDVLKSAPADGH</sequence>
<protein>
    <recommendedName>
        <fullName evidence="4">Outer-membrane lipoprotein LolB</fullName>
    </recommendedName>
</protein>
<dbReference type="EMBL" id="FOFS01000004">
    <property type="protein sequence ID" value="SEQ15833.1"/>
    <property type="molecule type" value="Genomic_DNA"/>
</dbReference>
<dbReference type="Proteomes" id="UP000199233">
    <property type="component" value="Unassembled WGS sequence"/>
</dbReference>
<evidence type="ECO:0000256" key="7">
    <source>
        <dbReference type="ARBA" id="ARBA00022927"/>
    </source>
</evidence>
<evidence type="ECO:0000256" key="5">
    <source>
        <dbReference type="ARBA" id="ARBA00022448"/>
    </source>
</evidence>
<dbReference type="OrthoDB" id="9797618at2"/>
<dbReference type="NCBIfam" id="TIGR00548">
    <property type="entry name" value="lolB"/>
    <property type="match status" value="1"/>
</dbReference>
<evidence type="ECO:0000256" key="8">
    <source>
        <dbReference type="ARBA" id="ARBA00023136"/>
    </source>
</evidence>
<keyword evidence="6 13" id="KW-0732">Signal</keyword>
<feature type="signal peptide" evidence="13">
    <location>
        <begin position="1"/>
        <end position="22"/>
    </location>
</feature>
<accession>A0A1H9DSU7</accession>
<keyword evidence="15" id="KW-1185">Reference proteome</keyword>
<dbReference type="InterPro" id="IPR029046">
    <property type="entry name" value="LolA/LolB/LppX"/>
</dbReference>
<dbReference type="AlphaFoldDB" id="A0A1H9DSU7"/>
<dbReference type="STRING" id="489703.SAMN04488038_104131"/>
<dbReference type="RefSeq" id="WP_093283547.1">
    <property type="nucleotide sequence ID" value="NZ_FOFS01000004.1"/>
</dbReference>
<evidence type="ECO:0000256" key="10">
    <source>
        <dbReference type="ARBA" id="ARBA00023186"/>
    </source>
</evidence>
<dbReference type="Gene3D" id="2.50.20.10">
    <property type="entry name" value="Lipoprotein localisation LolA/LolB/LppX"/>
    <property type="match status" value="1"/>
</dbReference>
<name>A0A1H9DSU7_9GAMM</name>
<keyword evidence="7" id="KW-0653">Protein transport</keyword>
<keyword evidence="10" id="KW-0143">Chaperone</keyword>
<evidence type="ECO:0000256" key="6">
    <source>
        <dbReference type="ARBA" id="ARBA00022729"/>
    </source>
</evidence>
<feature type="chain" id="PRO_5011680543" description="Outer-membrane lipoprotein LolB" evidence="13">
    <location>
        <begin position="23"/>
        <end position="210"/>
    </location>
</feature>
<gene>
    <name evidence="14" type="ORF">SAMN04488038_104131</name>
</gene>
<keyword evidence="12 14" id="KW-0449">Lipoprotein</keyword>
<keyword evidence="8" id="KW-0472">Membrane</keyword>
<evidence type="ECO:0000256" key="2">
    <source>
        <dbReference type="ARBA" id="ARBA00009696"/>
    </source>
</evidence>
<proteinExistence type="inferred from homology"/>
<dbReference type="PROSITE" id="PS51257">
    <property type="entry name" value="PROKAR_LIPOPROTEIN"/>
    <property type="match status" value="1"/>
</dbReference>
<reference evidence="14 15" key="1">
    <citation type="submission" date="2016-10" db="EMBL/GenBank/DDBJ databases">
        <authorList>
            <person name="de Groot N.N."/>
        </authorList>
    </citation>
    <scope>NUCLEOTIDE SEQUENCE [LARGE SCALE GENOMIC DNA]</scope>
    <source>
        <strain evidence="14 15">DSM 25927</strain>
    </source>
</reference>
<dbReference type="GO" id="GO:0009279">
    <property type="term" value="C:cell outer membrane"/>
    <property type="evidence" value="ECO:0007669"/>
    <property type="project" value="UniProtKB-SubCell"/>
</dbReference>
<evidence type="ECO:0000256" key="3">
    <source>
        <dbReference type="ARBA" id="ARBA00011245"/>
    </source>
</evidence>
<evidence type="ECO:0000256" key="13">
    <source>
        <dbReference type="SAM" id="SignalP"/>
    </source>
</evidence>
<comment type="subunit">
    <text evidence="3">Monomer.</text>
</comment>
<evidence type="ECO:0000256" key="11">
    <source>
        <dbReference type="ARBA" id="ARBA00023237"/>
    </source>
</evidence>
<evidence type="ECO:0000313" key="14">
    <source>
        <dbReference type="EMBL" id="SEQ15833.1"/>
    </source>
</evidence>
<evidence type="ECO:0000256" key="1">
    <source>
        <dbReference type="ARBA" id="ARBA00004459"/>
    </source>
</evidence>
<evidence type="ECO:0000256" key="12">
    <source>
        <dbReference type="ARBA" id="ARBA00023288"/>
    </source>
</evidence>
<dbReference type="Pfam" id="PF03550">
    <property type="entry name" value="LolB"/>
    <property type="match status" value="1"/>
</dbReference>
<dbReference type="InterPro" id="IPR004565">
    <property type="entry name" value="OM_lipoprot_LolB"/>
</dbReference>
<evidence type="ECO:0000313" key="15">
    <source>
        <dbReference type="Proteomes" id="UP000199233"/>
    </source>
</evidence>
<evidence type="ECO:0000256" key="9">
    <source>
        <dbReference type="ARBA" id="ARBA00023139"/>
    </source>
</evidence>
<dbReference type="GO" id="GO:0015031">
    <property type="term" value="P:protein transport"/>
    <property type="evidence" value="ECO:0007669"/>
    <property type="project" value="UniProtKB-KW"/>
</dbReference>
<evidence type="ECO:0000256" key="4">
    <source>
        <dbReference type="ARBA" id="ARBA00016202"/>
    </source>
</evidence>
<keyword evidence="5" id="KW-0813">Transport</keyword>
<keyword evidence="9" id="KW-0564">Palmitate</keyword>
<dbReference type="CDD" id="cd16326">
    <property type="entry name" value="LolB"/>
    <property type="match status" value="1"/>
</dbReference>
<dbReference type="SUPFAM" id="SSF89392">
    <property type="entry name" value="Prokaryotic lipoproteins and lipoprotein localization factors"/>
    <property type="match status" value="1"/>
</dbReference>
<keyword evidence="11" id="KW-0998">Cell outer membrane</keyword>
<comment type="subcellular location">
    <subcellularLocation>
        <location evidence="1">Cell outer membrane</location>
        <topology evidence="1">Lipid-anchor</topology>
    </subcellularLocation>
</comment>